<proteinExistence type="predicted"/>
<organism evidence="10 11">
    <name type="scientific">Caenorhabditis elegans</name>
    <dbReference type="NCBI Taxonomy" id="6239"/>
    <lineage>
        <taxon>Eukaryota</taxon>
        <taxon>Metazoa</taxon>
        <taxon>Ecdysozoa</taxon>
        <taxon>Nematoda</taxon>
        <taxon>Chromadorea</taxon>
        <taxon>Rhabditida</taxon>
        <taxon>Rhabditina</taxon>
        <taxon>Rhabditomorpha</taxon>
        <taxon>Rhabditoidea</taxon>
        <taxon>Rhabditidae</taxon>
        <taxon>Peloderinae</taxon>
        <taxon>Caenorhabditis</taxon>
    </lineage>
</organism>
<dbReference type="GO" id="GO:0015031">
    <property type="term" value="P:protein transport"/>
    <property type="evidence" value="ECO:0007669"/>
    <property type="project" value="UniProtKB-KW"/>
</dbReference>
<dbReference type="Bgee" id="WBGene00022285">
    <property type="expression patterns" value="Expressed in embryo and 3 other cell types or tissues"/>
</dbReference>
<gene>
    <name evidence="10 12" type="primary">amn-1</name>
    <name evidence="10" type="ORF">CELE_Y75B7AL.2</name>
    <name evidence="12" type="ORF">Y75B7AL.2</name>
</gene>
<evidence type="ECO:0000313" key="11">
    <source>
        <dbReference type="Proteomes" id="UP000001940"/>
    </source>
</evidence>
<dbReference type="ExpressionAtlas" id="Q965S7">
    <property type="expression patterns" value="baseline and differential"/>
</dbReference>
<dbReference type="GO" id="GO:0008104">
    <property type="term" value="P:intracellular protein localization"/>
    <property type="evidence" value="ECO:0000318"/>
    <property type="project" value="GO_Central"/>
</dbReference>
<dbReference type="GO" id="GO:0030139">
    <property type="term" value="C:endocytic vesicle"/>
    <property type="evidence" value="ECO:0000318"/>
    <property type="project" value="GO_Central"/>
</dbReference>
<dbReference type="RefSeq" id="NP_503404.3">
    <property type="nucleotide sequence ID" value="NM_071003.6"/>
</dbReference>
<reference evidence="10 11" key="1">
    <citation type="journal article" date="1998" name="Science">
        <title>Genome sequence of the nematode C. elegans: a platform for investigating biology.</title>
        <authorList>
            <consortium name="The C. elegans sequencing consortium"/>
            <person name="Sulson J.E."/>
            <person name="Waterston R."/>
        </authorList>
    </citation>
    <scope>NUCLEOTIDE SEQUENCE [LARGE SCALE GENOMIC DNA]</scope>
    <source>
        <strain evidence="10 11">Bristol N2</strain>
    </source>
</reference>
<dbReference type="GO" id="GO:0016324">
    <property type="term" value="C:apical plasma membrane"/>
    <property type="evidence" value="ECO:0000318"/>
    <property type="project" value="GO_Central"/>
</dbReference>
<evidence type="ECO:0000256" key="7">
    <source>
        <dbReference type="ARBA" id="ARBA00022927"/>
    </source>
</evidence>
<dbReference type="Pfam" id="PF14828">
    <property type="entry name" value="Amnionless"/>
    <property type="match status" value="1"/>
</dbReference>
<evidence type="ECO:0000256" key="3">
    <source>
        <dbReference type="ARBA" id="ARBA00022448"/>
    </source>
</evidence>
<evidence type="ECO:0000256" key="1">
    <source>
        <dbReference type="ARBA" id="ARBA00004251"/>
    </source>
</evidence>
<keyword evidence="8" id="KW-1133">Transmembrane helix</keyword>
<evidence type="ECO:0000256" key="8">
    <source>
        <dbReference type="ARBA" id="ARBA00022989"/>
    </source>
</evidence>
<evidence type="ECO:0000256" key="9">
    <source>
        <dbReference type="ARBA" id="ARBA00023136"/>
    </source>
</evidence>
<dbReference type="GO" id="GO:0006898">
    <property type="term" value="P:receptor-mediated endocytosis"/>
    <property type="evidence" value="ECO:0000318"/>
    <property type="project" value="GO_Central"/>
</dbReference>
<dbReference type="PaxDb" id="6239-Y75B7AL.2"/>
<comment type="subcellular location">
    <subcellularLocation>
        <location evidence="1">Cell membrane</location>
        <topology evidence="1">Single-pass type I membrane protein</topology>
    </subcellularLocation>
</comment>
<keyword evidence="4" id="KW-1003">Cell membrane</keyword>
<keyword evidence="9" id="KW-0472">Membrane</keyword>
<dbReference type="eggNOG" id="KOG1028">
    <property type="taxonomic scope" value="Eukaryota"/>
</dbReference>
<keyword evidence="11" id="KW-1185">Reference proteome</keyword>
<dbReference type="PANTHER" id="PTHR14995">
    <property type="entry name" value="AMNIONLESS"/>
    <property type="match status" value="1"/>
</dbReference>
<dbReference type="HOGENOM" id="CLU_519953_0_0_1"/>
<dbReference type="InterPro" id="IPR026112">
    <property type="entry name" value="AMN"/>
</dbReference>
<evidence type="ECO:0000313" key="12">
    <source>
        <dbReference type="WormBase" id="Y75B7AL.2a"/>
    </source>
</evidence>
<evidence type="ECO:0000256" key="5">
    <source>
        <dbReference type="ARBA" id="ARBA00022692"/>
    </source>
</evidence>
<dbReference type="OrthoDB" id="1898221at2759"/>
<dbReference type="SMR" id="Q965S7"/>
<keyword evidence="7" id="KW-0653">Protein transport</keyword>
<evidence type="ECO:0000313" key="10">
    <source>
        <dbReference type="EMBL" id="CCD69559.2"/>
    </source>
</evidence>
<name>Q965S7_CAEEL</name>
<dbReference type="WormBase" id="Y75B7AL.2a">
    <property type="protein sequence ID" value="CE48448"/>
    <property type="gene ID" value="WBGene00022285"/>
    <property type="gene designation" value="amn-1"/>
</dbReference>
<dbReference type="UCSC" id="Y75B7AL.2">
    <property type="organism name" value="c. elegans"/>
</dbReference>
<evidence type="ECO:0000256" key="4">
    <source>
        <dbReference type="ARBA" id="ARBA00022475"/>
    </source>
</evidence>
<dbReference type="CTD" id="190697"/>
<evidence type="ECO:0000256" key="6">
    <source>
        <dbReference type="ARBA" id="ARBA00022729"/>
    </source>
</evidence>
<keyword evidence="5" id="KW-0812">Transmembrane</keyword>
<keyword evidence="3" id="KW-0813">Transport</keyword>
<dbReference type="Proteomes" id="UP000001940">
    <property type="component" value="Chromosome V"/>
</dbReference>
<dbReference type="FunCoup" id="Q965S7">
    <property type="interactions" value="2"/>
</dbReference>
<dbReference type="GeneID" id="190697"/>
<protein>
    <recommendedName>
        <fullName evidence="2">Protein amnionless</fullName>
    </recommendedName>
</protein>
<dbReference type="EMBL" id="BX284605">
    <property type="protein sequence ID" value="CCD69559.2"/>
    <property type="molecule type" value="Genomic_DNA"/>
</dbReference>
<dbReference type="AlphaFoldDB" id="Q965S7"/>
<evidence type="ECO:0000256" key="2">
    <source>
        <dbReference type="ARBA" id="ARBA00021200"/>
    </source>
</evidence>
<keyword evidence="6" id="KW-0732">Signal</keyword>
<dbReference type="PANTHER" id="PTHR14995:SF2">
    <property type="entry name" value="PROTEIN AMNIONLESS"/>
    <property type="match status" value="1"/>
</dbReference>
<dbReference type="InParanoid" id="Q965S7"/>
<accession>Q965S7</accession>
<sequence>MENLIVLFCVGTATGNHFTFNAPSEISNANNWEHEEIPCIGDQIRFDDTMPVVAFLDHNVNVESIVLPKNGLLVFTDNGVDLGGTANWQCAKNDLEKPKEVFFSRYGDHATSFYNPENWVPDENLFLHMNQVPAEFDSVTISSMSSAQLYLDLPVKVNSFRFYERERMTTDDFNLLLRSIEGQFQINLAPSWAKESDQGGVQRMLADDAITVTNVRFEEDPHGRVNSNSNNKTLSTICEYITCQGIEQLCIDSFVPFGHCCPICGTRIWLAAMDLEIQKAKAVVFEVLIELETESKVFATVERTAIGEMQSEYEIVLCSSHNVPFDEDFHKTASSRILERLTVTKKTNRLQTVFKATIFSSKIDRTIQTLSKVVACLIYFSILAALVGMYAYQNVELRVSRQNPFTPIVKYRRQADDVAIEMEEAMEDIQSDSTLEGDTQMLISSVETPEIANSEDIEDLRNVNPNFELDHIEEDGGIVAGEEYEMTATEKFDQCEVLVDKTSIANLISVERPENKLVPKILKF</sequence>
<dbReference type="AGR" id="WB:WBGene00022285"/>